<protein>
    <submittedName>
        <fullName evidence="2">Replication initiator protein</fullName>
    </submittedName>
</protein>
<evidence type="ECO:0000259" key="1">
    <source>
        <dbReference type="Pfam" id="PF23343"/>
    </source>
</evidence>
<dbReference type="Pfam" id="PF23343">
    <property type="entry name" value="REP_ORF2-G2P"/>
    <property type="match status" value="1"/>
</dbReference>
<reference evidence="2" key="1">
    <citation type="submission" date="2024-03" db="EMBL/GenBank/DDBJ databases">
        <title>Diverse circular DNA viruses in blood, oral, and fecal samples of captive lemurs.</title>
        <authorList>
            <person name="Paietta E.N."/>
            <person name="Kraberger S."/>
            <person name="Lund M.C."/>
            <person name="Custer J.M."/>
            <person name="Vargas K.M."/>
            <person name="Ehmke E.E."/>
            <person name="Yoder A.D."/>
            <person name="Varsani A."/>
        </authorList>
    </citation>
    <scope>NUCLEOTIDE SEQUENCE</scope>
    <source>
        <strain evidence="2">Duke_23FS_43</strain>
    </source>
</reference>
<feature type="domain" description="Replication-associated protein ORF2/G2P" evidence="1">
    <location>
        <begin position="84"/>
        <end position="214"/>
    </location>
</feature>
<proteinExistence type="predicted"/>
<sequence>MVSRRCCDASVSCYHPQYAVVLGIRPDGKKDLKFLGSDVAATLRYPGKELVTLPCGQCIGCRIDRSRQWANRCMLELQYHDSAYFATLTYDDFHIPKSYYPDPATGEALTSFTLCKRDFQLFMKRLRKKFSDDTIRFFACGEYGGQTHRPHYHVILFGLHLSDLQIYKRASLGDEHYTYYNSPSFQECWPAGYAVLGEVNWQTCAYTARYVTKKLTGKESAFYTQFNLTPEFSDMSRRPGIARQYFDDHPDLYEHSFINISTPKGGKKFKPPRYYDRLFDLEHPGALEPIKAARKQAAENVMKSKMAKTNLSPLEILAVEENSFTNKTKRLRRKL</sequence>
<dbReference type="InterPro" id="IPR056906">
    <property type="entry name" value="ORF2/G2P_dom"/>
</dbReference>
<dbReference type="EMBL" id="PP511466">
    <property type="protein sequence ID" value="XCD04487.1"/>
    <property type="molecule type" value="Genomic_DNA"/>
</dbReference>
<name>A0AAU8AYU9_9VIRU</name>
<evidence type="ECO:0000313" key="2">
    <source>
        <dbReference type="EMBL" id="XCD04487.1"/>
    </source>
</evidence>
<organism evidence="2">
    <name type="scientific">Dulem virus 187</name>
    <dbReference type="NCBI Taxonomy" id="3145664"/>
    <lineage>
        <taxon>Viruses</taxon>
        <taxon>Monodnaviria</taxon>
        <taxon>Sangervirae</taxon>
        <taxon>Phixviricota</taxon>
        <taxon>Malgrandaviricetes</taxon>
        <taxon>Petitvirales</taxon>
        <taxon>Microviridae</taxon>
        <taxon>Microvirus</taxon>
    </lineage>
</organism>
<accession>A0AAU8AYU9</accession>